<accession>A0A0A8YJ42</accession>
<dbReference type="EMBL" id="GBRH01271376">
    <property type="protein sequence ID" value="JAD26519.1"/>
    <property type="molecule type" value="Transcribed_RNA"/>
</dbReference>
<dbReference type="AlphaFoldDB" id="A0A0A8YJ42"/>
<proteinExistence type="predicted"/>
<evidence type="ECO:0000313" key="2">
    <source>
        <dbReference type="EMBL" id="JAD26519.1"/>
    </source>
</evidence>
<reference evidence="2" key="1">
    <citation type="submission" date="2014-09" db="EMBL/GenBank/DDBJ databases">
        <authorList>
            <person name="Magalhaes I.L.F."/>
            <person name="Oliveira U."/>
            <person name="Santos F.R."/>
            <person name="Vidigal T.H.D.A."/>
            <person name="Brescovit A.D."/>
            <person name="Santos A.J."/>
        </authorList>
    </citation>
    <scope>NUCLEOTIDE SEQUENCE</scope>
    <source>
        <tissue evidence="2">Shoot tissue taken approximately 20 cm above the soil surface</tissue>
    </source>
</reference>
<evidence type="ECO:0000256" key="1">
    <source>
        <dbReference type="SAM" id="MobiDB-lite"/>
    </source>
</evidence>
<name>A0A0A8YJ42_ARUDO</name>
<organism evidence="2">
    <name type="scientific">Arundo donax</name>
    <name type="common">Giant reed</name>
    <name type="synonym">Donax arundinaceus</name>
    <dbReference type="NCBI Taxonomy" id="35708"/>
    <lineage>
        <taxon>Eukaryota</taxon>
        <taxon>Viridiplantae</taxon>
        <taxon>Streptophyta</taxon>
        <taxon>Embryophyta</taxon>
        <taxon>Tracheophyta</taxon>
        <taxon>Spermatophyta</taxon>
        <taxon>Magnoliopsida</taxon>
        <taxon>Liliopsida</taxon>
        <taxon>Poales</taxon>
        <taxon>Poaceae</taxon>
        <taxon>PACMAD clade</taxon>
        <taxon>Arundinoideae</taxon>
        <taxon>Arundineae</taxon>
        <taxon>Arundo</taxon>
    </lineage>
</organism>
<reference evidence="2" key="2">
    <citation type="journal article" date="2015" name="Data Brief">
        <title>Shoot transcriptome of the giant reed, Arundo donax.</title>
        <authorList>
            <person name="Barrero R.A."/>
            <person name="Guerrero F.D."/>
            <person name="Moolhuijzen P."/>
            <person name="Goolsby J.A."/>
            <person name="Tidwell J."/>
            <person name="Bellgard S.E."/>
            <person name="Bellgard M.I."/>
        </authorList>
    </citation>
    <scope>NUCLEOTIDE SEQUENCE</scope>
    <source>
        <tissue evidence="2">Shoot tissue taken approximately 20 cm above the soil surface</tissue>
    </source>
</reference>
<protein>
    <submittedName>
        <fullName evidence="2">S1 RNA-binding domain-containing protein</fullName>
    </submittedName>
</protein>
<feature type="compositionally biased region" description="Low complexity" evidence="1">
    <location>
        <begin position="24"/>
        <end position="50"/>
    </location>
</feature>
<feature type="region of interest" description="Disordered" evidence="1">
    <location>
        <begin position="1"/>
        <end position="50"/>
    </location>
</feature>
<feature type="compositionally biased region" description="Polar residues" evidence="1">
    <location>
        <begin position="11"/>
        <end position="23"/>
    </location>
</feature>
<sequence>MRMPQGEADATTPSRGTSRSVSWSPAPRRASTSPSAPIASPRCSPRSSSLSTAAALIHRRERLLLDRGAWASWRAPPWTRRRPEGISAGARRWWHPARWCSRRCLAGRSAGGRCCRRGVSSGASRGTAPGRLCNLTSQLRLKFTSGTPVD</sequence>